<evidence type="ECO:0000256" key="2">
    <source>
        <dbReference type="SAM" id="MobiDB-lite"/>
    </source>
</evidence>
<dbReference type="Gene3D" id="3.30.160.60">
    <property type="entry name" value="Classic Zinc Finger"/>
    <property type="match status" value="1"/>
</dbReference>
<dbReference type="PROSITE" id="PS50157">
    <property type="entry name" value="ZINC_FINGER_C2H2_2"/>
    <property type="match status" value="1"/>
</dbReference>
<protein>
    <submittedName>
        <fullName evidence="5">C2H2-type domain-containing protein</fullName>
    </submittedName>
</protein>
<feature type="compositionally biased region" description="Polar residues" evidence="2">
    <location>
        <begin position="179"/>
        <end position="193"/>
    </location>
</feature>
<evidence type="ECO:0000259" key="3">
    <source>
        <dbReference type="PROSITE" id="PS50157"/>
    </source>
</evidence>
<sequence>MGYLPYECSVCRDRYASDQENRYKRTLGISAEKIRREHAHVHRDMYADPQQLPITNFPIPSKEKELLRFVDGPYTVPDEVDLLLMVDGDENRGQQKNGQQQNGQVSPRKRLISADSPLKELKKKKFLADPETSSFDGDEAPQDTPLPIFVHQSSSAATVIVRDDDFPSESTRSPDRSKSTNVNSSASHPQQANQKHDDTSAITEKNASDEQMKECPNCYKPFKDVIRHLRKCSHKVVDFPKASPVGENSKIVPLAEEVVDVPRVPLEEKKDDSERRMTERGDDEGKTNDKRVLALTKDERECPECKSQLADHRSLKRHALNVKKCAEKLVVYTTAPQSNENGEHQCAQCDERFDSALDVAAHLRFKHTQLPPSLA</sequence>
<dbReference type="InterPro" id="IPR013087">
    <property type="entry name" value="Znf_C2H2_type"/>
</dbReference>
<feature type="region of interest" description="Disordered" evidence="2">
    <location>
        <begin position="267"/>
        <end position="289"/>
    </location>
</feature>
<organism evidence="4 5">
    <name type="scientific">Plectus sambesii</name>
    <dbReference type="NCBI Taxonomy" id="2011161"/>
    <lineage>
        <taxon>Eukaryota</taxon>
        <taxon>Metazoa</taxon>
        <taxon>Ecdysozoa</taxon>
        <taxon>Nematoda</taxon>
        <taxon>Chromadorea</taxon>
        <taxon>Plectida</taxon>
        <taxon>Plectina</taxon>
        <taxon>Plectoidea</taxon>
        <taxon>Plectidae</taxon>
        <taxon>Plectus</taxon>
    </lineage>
</organism>
<dbReference type="GO" id="GO:0008270">
    <property type="term" value="F:zinc ion binding"/>
    <property type="evidence" value="ECO:0007669"/>
    <property type="project" value="UniProtKB-KW"/>
</dbReference>
<dbReference type="WBParaSite" id="PSAMB.scaffold3959size16243.g23076.t2">
    <property type="protein sequence ID" value="PSAMB.scaffold3959size16243.g23076.t2"/>
    <property type="gene ID" value="PSAMB.scaffold3959size16243.g23076"/>
</dbReference>
<keyword evidence="4" id="KW-1185">Reference proteome</keyword>
<evidence type="ECO:0000313" key="5">
    <source>
        <dbReference type="WBParaSite" id="PSAMB.scaffold3959size16243.g23076.t2"/>
    </source>
</evidence>
<dbReference type="PROSITE" id="PS00028">
    <property type="entry name" value="ZINC_FINGER_C2H2_1"/>
    <property type="match status" value="1"/>
</dbReference>
<feature type="compositionally biased region" description="Low complexity" evidence="2">
    <location>
        <begin position="94"/>
        <end position="104"/>
    </location>
</feature>
<dbReference type="AlphaFoldDB" id="A0A914WHY0"/>
<feature type="region of interest" description="Disordered" evidence="2">
    <location>
        <begin position="160"/>
        <end position="210"/>
    </location>
</feature>
<accession>A0A914WHY0</accession>
<keyword evidence="1" id="KW-0863">Zinc-finger</keyword>
<feature type="region of interest" description="Disordered" evidence="2">
    <location>
        <begin position="90"/>
        <end position="117"/>
    </location>
</feature>
<keyword evidence="1" id="KW-0479">Metal-binding</keyword>
<name>A0A914WHY0_9BILA</name>
<proteinExistence type="predicted"/>
<keyword evidence="1" id="KW-0862">Zinc</keyword>
<evidence type="ECO:0000313" key="4">
    <source>
        <dbReference type="Proteomes" id="UP000887566"/>
    </source>
</evidence>
<reference evidence="5" key="1">
    <citation type="submission" date="2022-11" db="UniProtKB">
        <authorList>
            <consortium name="WormBaseParasite"/>
        </authorList>
    </citation>
    <scope>IDENTIFICATION</scope>
</reference>
<dbReference type="Proteomes" id="UP000887566">
    <property type="component" value="Unplaced"/>
</dbReference>
<feature type="domain" description="C2H2-type" evidence="3">
    <location>
        <begin position="344"/>
        <end position="372"/>
    </location>
</feature>
<evidence type="ECO:0000256" key="1">
    <source>
        <dbReference type="PROSITE-ProRule" id="PRU00042"/>
    </source>
</evidence>